<evidence type="ECO:0000256" key="1">
    <source>
        <dbReference type="SAM" id="SignalP"/>
    </source>
</evidence>
<dbReference type="EMBL" id="DXBE01000026">
    <property type="protein sequence ID" value="HIZ68889.1"/>
    <property type="molecule type" value="Genomic_DNA"/>
</dbReference>
<keyword evidence="1" id="KW-0732">Signal</keyword>
<evidence type="ECO:0000313" key="2">
    <source>
        <dbReference type="EMBL" id="HIZ68889.1"/>
    </source>
</evidence>
<organism evidence="2 3">
    <name type="scientific">Candidatus Prevotella avicola</name>
    <dbReference type="NCBI Taxonomy" id="2838738"/>
    <lineage>
        <taxon>Bacteria</taxon>
        <taxon>Pseudomonadati</taxon>
        <taxon>Bacteroidota</taxon>
        <taxon>Bacteroidia</taxon>
        <taxon>Bacteroidales</taxon>
        <taxon>Prevotellaceae</taxon>
        <taxon>Prevotella</taxon>
    </lineage>
</organism>
<accession>A0A9D2JWV0</accession>
<proteinExistence type="predicted"/>
<reference evidence="2" key="1">
    <citation type="journal article" date="2021" name="PeerJ">
        <title>Extensive microbial diversity within the chicken gut microbiome revealed by metagenomics and culture.</title>
        <authorList>
            <person name="Gilroy R."/>
            <person name="Ravi A."/>
            <person name="Getino M."/>
            <person name="Pursley I."/>
            <person name="Horton D.L."/>
            <person name="Alikhan N.F."/>
            <person name="Baker D."/>
            <person name="Gharbi K."/>
            <person name="Hall N."/>
            <person name="Watson M."/>
            <person name="Adriaenssens E.M."/>
            <person name="Foster-Nyarko E."/>
            <person name="Jarju S."/>
            <person name="Secka A."/>
            <person name="Antonio M."/>
            <person name="Oren A."/>
            <person name="Chaudhuri R.R."/>
            <person name="La Ragione R."/>
            <person name="Hildebrand F."/>
            <person name="Pallen M.J."/>
        </authorList>
    </citation>
    <scope>NUCLEOTIDE SEQUENCE</scope>
    <source>
        <strain evidence="2">ChiHecec3B27-8219</strain>
    </source>
</reference>
<feature type="signal peptide" evidence="1">
    <location>
        <begin position="1"/>
        <end position="19"/>
    </location>
</feature>
<sequence>MKRLIVYLLTIICCLPTSAQRFIQGPLHSPDSPREDWLLPGDTIMDGNQKRVYGGKPQRLLPVTGKEPLDQVKGIGLRQPAGEAKAQGGNLQANTTDSIAPAPASINSYAWGWHEGLNASIGLSAFATFGDHVPHKGGFTQDINVGYLTPLTKNRKLWLAAGGYLQNTIWGGDSYRDAGLYATLGYRFNEHWEIFAYGQLSLANNYNDYWHRHGWHGYGPYWGIGSLLGRSPLGYGMGAAGANVIGVGAIYHVNPTLSIGVSVEGAWYDDPAPSYNHKYRHDYPGYTELP</sequence>
<feature type="chain" id="PRO_5038601723" evidence="1">
    <location>
        <begin position="20"/>
        <end position="290"/>
    </location>
</feature>
<name>A0A9D2JWV0_9BACT</name>
<evidence type="ECO:0000313" key="3">
    <source>
        <dbReference type="Proteomes" id="UP000824055"/>
    </source>
</evidence>
<dbReference type="PROSITE" id="PS00221">
    <property type="entry name" value="MIP"/>
    <property type="match status" value="1"/>
</dbReference>
<reference evidence="2" key="2">
    <citation type="submission" date="2021-04" db="EMBL/GenBank/DDBJ databases">
        <authorList>
            <person name="Gilroy R."/>
        </authorList>
    </citation>
    <scope>NUCLEOTIDE SEQUENCE</scope>
    <source>
        <strain evidence="2">ChiHecec3B27-8219</strain>
    </source>
</reference>
<comment type="caution">
    <text evidence="2">The sequence shown here is derived from an EMBL/GenBank/DDBJ whole genome shotgun (WGS) entry which is preliminary data.</text>
</comment>
<dbReference type="AlphaFoldDB" id="A0A9D2JWV0"/>
<dbReference type="Proteomes" id="UP000824055">
    <property type="component" value="Unassembled WGS sequence"/>
</dbReference>
<gene>
    <name evidence="2" type="ORF">H9966_03255</name>
</gene>
<protein>
    <submittedName>
        <fullName evidence="2">Uncharacterized protein</fullName>
    </submittedName>
</protein>
<dbReference type="InterPro" id="IPR022357">
    <property type="entry name" value="MIP_CS"/>
</dbReference>